<proteinExistence type="predicted"/>
<dbReference type="Gene3D" id="3.10.180.10">
    <property type="entry name" value="2,3-Dihydroxybiphenyl 1,2-Dioxygenase, domain 1"/>
    <property type="match status" value="1"/>
</dbReference>
<sequence length="137" mass="15355">MQPLAVHFLLKAADMQRAVSFYQNILGFYPLVSNEQWSELGYRDVTIWIKMGNGDVPSRSGLTIQYDDLDHVYELCLVAGAEGLEAPSLIEKHAMKTARIRDPEGNEITLIERLPKEDDGTNLPATKTKKIHRKSGG</sequence>
<dbReference type="Proteomes" id="UP000475117">
    <property type="component" value="Chromosome"/>
</dbReference>
<organism evidence="2 3">
    <name type="scientific">Sulfuriroseicoccus oceanibius</name>
    <dbReference type="NCBI Taxonomy" id="2707525"/>
    <lineage>
        <taxon>Bacteria</taxon>
        <taxon>Pseudomonadati</taxon>
        <taxon>Verrucomicrobiota</taxon>
        <taxon>Verrucomicrobiia</taxon>
        <taxon>Verrucomicrobiales</taxon>
        <taxon>Verrucomicrobiaceae</taxon>
        <taxon>Sulfuriroseicoccus</taxon>
    </lineage>
</organism>
<dbReference type="InterPro" id="IPR029068">
    <property type="entry name" value="Glyas_Bleomycin-R_OHBP_Dase"/>
</dbReference>
<dbReference type="SUPFAM" id="SSF54593">
    <property type="entry name" value="Glyoxalase/Bleomycin resistance protein/Dihydroxybiphenyl dioxygenase"/>
    <property type="match status" value="1"/>
</dbReference>
<name>A0A6B3LEV1_9BACT</name>
<feature type="compositionally biased region" description="Basic residues" evidence="1">
    <location>
        <begin position="127"/>
        <end position="137"/>
    </location>
</feature>
<evidence type="ECO:0000256" key="1">
    <source>
        <dbReference type="SAM" id="MobiDB-lite"/>
    </source>
</evidence>
<feature type="region of interest" description="Disordered" evidence="1">
    <location>
        <begin position="115"/>
        <end position="137"/>
    </location>
</feature>
<reference evidence="2 3" key="1">
    <citation type="submission" date="2020-12" db="EMBL/GenBank/DDBJ databases">
        <title>Sulforoseuscoccus oceanibium gen. nov., sp. nov., a representative of the phylum Verrucomicrobia with special cytoplasmic membrane, and proposal of Sulforoseuscoccusaceae fam. nov.</title>
        <authorList>
            <person name="Xi F."/>
        </authorList>
    </citation>
    <scope>NUCLEOTIDE SEQUENCE [LARGE SCALE GENOMIC DNA]</scope>
    <source>
        <strain evidence="2 3">T37</strain>
    </source>
</reference>
<dbReference type="KEGG" id="soa:G3M56_001045"/>
<keyword evidence="3" id="KW-1185">Reference proteome</keyword>
<evidence type="ECO:0000313" key="2">
    <source>
        <dbReference type="EMBL" id="QQL45206.1"/>
    </source>
</evidence>
<dbReference type="EMBL" id="CP066776">
    <property type="protein sequence ID" value="QQL45206.1"/>
    <property type="molecule type" value="Genomic_DNA"/>
</dbReference>
<dbReference type="Pfam" id="PF00903">
    <property type="entry name" value="Glyoxalase"/>
    <property type="match status" value="1"/>
</dbReference>
<accession>A0A6B3LEV1</accession>
<dbReference type="PROSITE" id="PS51819">
    <property type="entry name" value="VOC"/>
    <property type="match status" value="1"/>
</dbReference>
<gene>
    <name evidence="2" type="ORF">G3M56_001045</name>
</gene>
<dbReference type="InterPro" id="IPR037523">
    <property type="entry name" value="VOC_core"/>
</dbReference>
<dbReference type="RefSeq" id="WP_164365430.1">
    <property type="nucleotide sequence ID" value="NZ_CP066776.1"/>
</dbReference>
<protein>
    <submittedName>
        <fullName evidence="2">VOC family protein</fullName>
    </submittedName>
</protein>
<dbReference type="CDD" id="cd06587">
    <property type="entry name" value="VOC"/>
    <property type="match status" value="1"/>
</dbReference>
<dbReference type="AlphaFoldDB" id="A0A6B3LEV1"/>
<dbReference type="InterPro" id="IPR004360">
    <property type="entry name" value="Glyas_Fos-R_dOase_dom"/>
</dbReference>
<evidence type="ECO:0000313" key="3">
    <source>
        <dbReference type="Proteomes" id="UP000475117"/>
    </source>
</evidence>